<protein>
    <submittedName>
        <fullName evidence="6">Peptidyl-prolyl cis-trans isomerase D</fullName>
        <ecNumber evidence="6">5.2.1.8</ecNumber>
    </submittedName>
</protein>
<feature type="transmembrane region" description="Helical" evidence="5">
    <location>
        <begin position="12"/>
        <end position="34"/>
    </location>
</feature>
<evidence type="ECO:0000256" key="5">
    <source>
        <dbReference type="SAM" id="Phobius"/>
    </source>
</evidence>
<evidence type="ECO:0000256" key="1">
    <source>
        <dbReference type="ARBA" id="ARBA00004236"/>
    </source>
</evidence>
<keyword evidence="6" id="KW-0413">Isomerase</keyword>
<proteinExistence type="predicted"/>
<keyword evidence="3 5" id="KW-0472">Membrane</keyword>
<dbReference type="OrthoDB" id="6553282at2"/>
<evidence type="ECO:0000313" key="7">
    <source>
        <dbReference type="Proteomes" id="UP000294404"/>
    </source>
</evidence>
<dbReference type="Proteomes" id="UP000294404">
    <property type="component" value="Chromosome"/>
</dbReference>
<gene>
    <name evidence="6" type="primary">ppiD</name>
    <name evidence="6" type="ORF">BUCICUMA2628_305</name>
</gene>
<keyword evidence="5" id="KW-0812">Transmembrane</keyword>
<comment type="subcellular location">
    <subcellularLocation>
        <location evidence="1">Cell membrane</location>
    </subcellularLocation>
</comment>
<organism evidence="6 7">
    <name type="scientific">Buchnera aphidicola</name>
    <name type="common">Cinara cuneomaculata</name>
    <dbReference type="NCBI Taxonomy" id="1660040"/>
    <lineage>
        <taxon>Bacteria</taxon>
        <taxon>Pseudomonadati</taxon>
        <taxon>Pseudomonadota</taxon>
        <taxon>Gammaproteobacteria</taxon>
        <taxon>Enterobacterales</taxon>
        <taxon>Erwiniaceae</taxon>
        <taxon>Buchnera</taxon>
    </lineage>
</organism>
<dbReference type="EMBL" id="LR217695">
    <property type="protein sequence ID" value="VFP78284.1"/>
    <property type="molecule type" value="Genomic_DNA"/>
</dbReference>
<dbReference type="GO" id="GO:0005886">
    <property type="term" value="C:plasma membrane"/>
    <property type="evidence" value="ECO:0007669"/>
    <property type="project" value="UniProtKB-SubCell"/>
</dbReference>
<dbReference type="SUPFAM" id="SSF109998">
    <property type="entry name" value="Triger factor/SurA peptide-binding domain-like"/>
    <property type="match status" value="1"/>
</dbReference>
<dbReference type="EC" id="5.2.1.8" evidence="6"/>
<evidence type="ECO:0000313" key="6">
    <source>
        <dbReference type="EMBL" id="VFP78284.1"/>
    </source>
</evidence>
<evidence type="ECO:0000256" key="2">
    <source>
        <dbReference type="ARBA" id="ARBA00022475"/>
    </source>
</evidence>
<dbReference type="AlphaFoldDB" id="A0A451CY68"/>
<reference evidence="6 7" key="1">
    <citation type="submission" date="2019-02" db="EMBL/GenBank/DDBJ databases">
        <authorList>
            <person name="Manzano-Marin A."/>
            <person name="Manzano-Marin A."/>
        </authorList>
    </citation>
    <scope>NUCLEOTIDE SEQUENCE [LARGE SCALE GENOMIC DNA]</scope>
    <source>
        <strain evidence="6 7">BuCicuneomaculata</strain>
    </source>
</reference>
<dbReference type="RefSeq" id="WP_154027592.1">
    <property type="nucleotide sequence ID" value="NZ_LR217695.1"/>
</dbReference>
<name>A0A451CY68_9GAMM</name>
<sequence length="612" mass="73930">MSLLQHFYKKKILIIITIGIISSTILGSMSNLFIRNNQLPILEINKEKIYPEILKLNYYINKHINDKNIKNILSHHIQKQEYSQYIFKQTIIKLINESLLKQYVDKIDLHILKKHAIKIIMSSKYFQTNNSFDYTKYLKFINSIMYSNNKYVDALKKKIAVQYFIKILLKSMIILKSDINKKLKKIIDRKNIQITNFKIHLTDLIKKNSISTIKRSLYLNKDKFYNPEFYEIKIIHLKKKTTKKNLKYHTNLYLNQIKKKYHYTCIQTNDLKIAHTLIHKIKKNQDNKKINNIILKKNKKKFNFINLGWIKKKNIPHFIKNCHLKKIGDYSKIILYKNNFFIFKLNDIKYINTTKSEIIKNYIKKIIKFNNIFFKNIIKKNNLNFLLKNHHLKLKKLCSQKVLKIYITKPMIYKNLIKYSHSKAFNKYIKKNFSYKEIHNQTSPIKIYKNINNHIYLIQINSKKISNIQQKQIIYQEFLKNLILKTTQEKNSLLIKKFLLTNNNNKKNFLKKNHIYINQNNTLSYQKNKEIIKIIKQLPKPKKNNFIYFLLRDFRKNDTLIILTNEFFKKFNTIEKKIIIKQAKEYMKIKIINTILQNLYKKSKIIYNSNEK</sequence>
<dbReference type="PANTHER" id="PTHR47529:SF1">
    <property type="entry name" value="PERIPLASMIC CHAPERONE PPID"/>
    <property type="match status" value="1"/>
</dbReference>
<dbReference type="PANTHER" id="PTHR47529">
    <property type="entry name" value="PEPTIDYL-PROLYL CIS-TRANS ISOMERASE D"/>
    <property type="match status" value="1"/>
</dbReference>
<keyword evidence="4" id="KW-0143">Chaperone</keyword>
<dbReference type="InterPro" id="IPR052029">
    <property type="entry name" value="PpiD_chaperone"/>
</dbReference>
<keyword evidence="5" id="KW-1133">Transmembrane helix</keyword>
<evidence type="ECO:0000256" key="3">
    <source>
        <dbReference type="ARBA" id="ARBA00023136"/>
    </source>
</evidence>
<keyword evidence="2" id="KW-1003">Cell membrane</keyword>
<dbReference type="Pfam" id="PF13624">
    <property type="entry name" value="SurA_N_3"/>
    <property type="match status" value="1"/>
</dbReference>
<dbReference type="InterPro" id="IPR027304">
    <property type="entry name" value="Trigger_fact/SurA_dom_sf"/>
</dbReference>
<accession>A0A451CY68</accession>
<dbReference type="GO" id="GO:0003755">
    <property type="term" value="F:peptidyl-prolyl cis-trans isomerase activity"/>
    <property type="evidence" value="ECO:0007669"/>
    <property type="project" value="UniProtKB-EC"/>
</dbReference>
<evidence type="ECO:0000256" key="4">
    <source>
        <dbReference type="ARBA" id="ARBA00023186"/>
    </source>
</evidence>